<keyword evidence="9" id="KW-0067">ATP-binding</keyword>
<evidence type="ECO:0000256" key="9">
    <source>
        <dbReference type="ARBA" id="ARBA00022840"/>
    </source>
</evidence>
<keyword evidence="10" id="KW-0460">Magnesium</keyword>
<proteinExistence type="inferred from homology"/>
<evidence type="ECO:0000256" key="3">
    <source>
        <dbReference type="ARBA" id="ARBA00011245"/>
    </source>
</evidence>
<dbReference type="OrthoDB" id="25308at2759"/>
<evidence type="ECO:0000256" key="6">
    <source>
        <dbReference type="ARBA" id="ARBA00022723"/>
    </source>
</evidence>
<dbReference type="GO" id="GO:0005524">
    <property type="term" value="F:ATP binding"/>
    <property type="evidence" value="ECO:0007669"/>
    <property type="project" value="UniProtKB-KW"/>
</dbReference>
<dbReference type="GO" id="GO:0047325">
    <property type="term" value="F:inositol-3,4,5,6-tetrakisphosphate 1-kinase activity"/>
    <property type="evidence" value="ECO:0000318"/>
    <property type="project" value="GO_Central"/>
</dbReference>
<evidence type="ECO:0000256" key="5">
    <source>
        <dbReference type="ARBA" id="ARBA00022679"/>
    </source>
</evidence>
<dbReference type="SUPFAM" id="SSF56059">
    <property type="entry name" value="Glutathione synthetase ATP-binding domain-like"/>
    <property type="match status" value="1"/>
</dbReference>
<dbReference type="PANTHER" id="PTHR14217">
    <property type="entry name" value="INOSITOL-TETRAKISPHOSPHATE 1-KINASE"/>
    <property type="match status" value="1"/>
</dbReference>
<dbReference type="OMA" id="KMAIVFR"/>
<dbReference type="KEGG" id="rcu:8269681"/>
<dbReference type="PANTHER" id="PTHR14217:SF1">
    <property type="entry name" value="INOSITOL-TETRAKISPHOSPHATE 1-KINASE"/>
    <property type="match status" value="1"/>
</dbReference>
<dbReference type="FunFam" id="3.30.470.20:FF:000047">
    <property type="entry name" value="Inositol-tetrakisphosphate 1-kinase 4"/>
    <property type="match status" value="1"/>
</dbReference>
<name>B9SSZ4_RICCO</name>
<keyword evidence="6" id="KW-0479">Metal-binding</keyword>
<accession>B9SSZ4</accession>
<evidence type="ECO:0000256" key="4">
    <source>
        <dbReference type="ARBA" id="ARBA00012017"/>
    </source>
</evidence>
<keyword evidence="7" id="KW-0547">Nucleotide-binding</keyword>
<dbReference type="AlphaFoldDB" id="B9SSZ4"/>
<evidence type="ECO:0000256" key="1">
    <source>
        <dbReference type="ARBA" id="ARBA00001946"/>
    </source>
</evidence>
<evidence type="ECO:0000259" key="11">
    <source>
        <dbReference type="Pfam" id="PF05770"/>
    </source>
</evidence>
<comment type="cofactor">
    <cofactor evidence="1">
        <name>Mg(2+)</name>
        <dbReference type="ChEBI" id="CHEBI:18420"/>
    </cofactor>
</comment>
<dbReference type="GO" id="GO:0052725">
    <property type="term" value="F:inositol-1,3,4-trisphosphate 6-kinase activity"/>
    <property type="evidence" value="ECO:0000318"/>
    <property type="project" value="GO_Central"/>
</dbReference>
<dbReference type="InterPro" id="IPR040464">
    <property type="entry name" value="InsP(3)kin_ATP-grasp"/>
</dbReference>
<dbReference type="EMBL" id="EQ974119">
    <property type="protein sequence ID" value="EEF33297.1"/>
    <property type="molecule type" value="Genomic_DNA"/>
</dbReference>
<dbReference type="FunCoup" id="B9SSZ4">
    <property type="interactions" value="1548"/>
</dbReference>
<dbReference type="Proteomes" id="UP000008311">
    <property type="component" value="Unassembled WGS sequence"/>
</dbReference>
<protein>
    <recommendedName>
        <fullName evidence="4">inositol-1,3,4-trisphosphate 5/6-kinase</fullName>
        <ecNumber evidence="4">2.7.1.159</ecNumber>
    </recommendedName>
</protein>
<keyword evidence="5 12" id="KW-0808">Transferase</keyword>
<evidence type="ECO:0000256" key="10">
    <source>
        <dbReference type="ARBA" id="ARBA00022842"/>
    </source>
</evidence>
<dbReference type="PIRSF" id="PIRSF038163">
    <property type="entry name" value="ITPK_uncN"/>
    <property type="match status" value="1"/>
</dbReference>
<dbReference type="Gene3D" id="3.30.470.20">
    <property type="entry name" value="ATP-grasp fold, B domain"/>
    <property type="match status" value="1"/>
</dbReference>
<evidence type="ECO:0000256" key="8">
    <source>
        <dbReference type="ARBA" id="ARBA00022777"/>
    </source>
</evidence>
<evidence type="ECO:0000313" key="12">
    <source>
        <dbReference type="EMBL" id="EEF33297.1"/>
    </source>
</evidence>
<feature type="domain" description="Inositol 1,3,4-trisphosphate 5/6-kinase ATP-grasp" evidence="11">
    <location>
        <begin position="286"/>
        <end position="470"/>
    </location>
</feature>
<reference evidence="13" key="1">
    <citation type="journal article" date="2010" name="Nat. Biotechnol.">
        <title>Draft genome sequence of the oilseed species Ricinus communis.</title>
        <authorList>
            <person name="Chan A.P."/>
            <person name="Crabtree J."/>
            <person name="Zhao Q."/>
            <person name="Lorenzi H."/>
            <person name="Orvis J."/>
            <person name="Puiu D."/>
            <person name="Melake-Berhan A."/>
            <person name="Jones K.M."/>
            <person name="Redman J."/>
            <person name="Chen G."/>
            <person name="Cahoon E.B."/>
            <person name="Gedil M."/>
            <person name="Stanke M."/>
            <person name="Haas B.J."/>
            <person name="Wortman J.R."/>
            <person name="Fraser-Liggett C.M."/>
            <person name="Ravel J."/>
            <person name="Rabinowicz P.D."/>
        </authorList>
    </citation>
    <scope>NUCLEOTIDE SEQUENCE [LARGE SCALE GENOMIC DNA]</scope>
    <source>
        <strain evidence="13">cv. Hale</strain>
    </source>
</reference>
<dbReference type="Pfam" id="PF05770">
    <property type="entry name" value="Ins134_P3_kin"/>
    <property type="match status" value="1"/>
</dbReference>
<dbReference type="GO" id="GO:0052726">
    <property type="term" value="F:inositol-1,3,4-trisphosphate 5-kinase activity"/>
    <property type="evidence" value="ECO:0000318"/>
    <property type="project" value="GO_Central"/>
</dbReference>
<evidence type="ECO:0000256" key="7">
    <source>
        <dbReference type="ARBA" id="ARBA00022741"/>
    </source>
</evidence>
<dbReference type="GO" id="GO:0000287">
    <property type="term" value="F:magnesium ion binding"/>
    <property type="evidence" value="ECO:0007669"/>
    <property type="project" value="InterPro"/>
</dbReference>
<dbReference type="InParanoid" id="B9SSZ4"/>
<dbReference type="eggNOG" id="ENOG502QQ6B">
    <property type="taxonomic scope" value="Eukaryota"/>
</dbReference>
<keyword evidence="8" id="KW-0418">Kinase</keyword>
<gene>
    <name evidence="12" type="ORF">RCOM_1269170</name>
</gene>
<comment type="subunit">
    <text evidence="3">Monomer.</text>
</comment>
<evidence type="ECO:0000313" key="13">
    <source>
        <dbReference type="Proteomes" id="UP000008311"/>
    </source>
</evidence>
<dbReference type="EC" id="2.7.1.159" evidence="4"/>
<keyword evidence="13" id="KW-1185">Reference proteome</keyword>
<comment type="similarity">
    <text evidence="2">Belongs to the ITPK1 family.</text>
</comment>
<sequence>MDALFVGGIILDESVLLDDNSETAALRSSAVSSLLRKLRHSKLHLGISYSSSLSHDKVNLLKNTAIQYSFDCFVLDGSNYNDAITLAWGDNIGGSVLYVVSKTKNHTFSQVSNLNWMIIVVDPEGVPLCGNSKKLCISRVEELFLTISLLNRKVIGNNIVTVGYIMKPSREEDFAKRGAFPMSPTPNGLMFMPLTFELPLLSQLQHVDIVLHKATDEIISVELTSSTESSNSITYTTGMQELQRYMEHHSGCFVIDPLDKIYPVLDRLKIQQILLGLENLNTEGRHTIRGPHFLKVNDFNEPDLAQRLSEAKLSLPSIVKPQIACGVADAHSMAIVFKVEDFKDLSVPLPAVVQEYVDHSSTLFKIYVLGEKVFYAVKKSTPNVDILMKLSEKNGLGPLIFDSLKSLPTGSEDSCTESHFDIGLVTDAANWLARKLDLTIFGFDVVIQEDTHDHVIVDVNYLPSFKEVPNDVCIPAFWDAIKKKLESREKI</sequence>
<evidence type="ECO:0000256" key="2">
    <source>
        <dbReference type="ARBA" id="ARBA00009601"/>
    </source>
</evidence>
<dbReference type="GO" id="GO:0032957">
    <property type="term" value="P:inositol trisphosphate metabolic process"/>
    <property type="evidence" value="ECO:0007669"/>
    <property type="project" value="InterPro"/>
</dbReference>
<dbReference type="STRING" id="3988.B9SSZ4"/>
<organism evidence="12 13">
    <name type="scientific">Ricinus communis</name>
    <name type="common">Castor bean</name>
    <dbReference type="NCBI Taxonomy" id="3988"/>
    <lineage>
        <taxon>Eukaryota</taxon>
        <taxon>Viridiplantae</taxon>
        <taxon>Streptophyta</taxon>
        <taxon>Embryophyta</taxon>
        <taxon>Tracheophyta</taxon>
        <taxon>Spermatophyta</taxon>
        <taxon>Magnoliopsida</taxon>
        <taxon>eudicotyledons</taxon>
        <taxon>Gunneridae</taxon>
        <taxon>Pentapetalae</taxon>
        <taxon>rosids</taxon>
        <taxon>fabids</taxon>
        <taxon>Malpighiales</taxon>
        <taxon>Euphorbiaceae</taxon>
        <taxon>Acalyphoideae</taxon>
        <taxon>Acalypheae</taxon>
        <taxon>Ricinus</taxon>
    </lineage>
</organism>
<dbReference type="InterPro" id="IPR008656">
    <property type="entry name" value="Inositol_tetrakis-P_1-kinase"/>
</dbReference>